<evidence type="ECO:0000313" key="1">
    <source>
        <dbReference type="EMBL" id="KRP92620.1"/>
    </source>
</evidence>
<gene>
    <name evidence="2" type="ORF">ABH992_007416</name>
    <name evidence="1" type="ORF">AOQ72_31280</name>
</gene>
<sequence>MESTIIGEFDTRRGAELAVEHVVQECGVPRGDVFVQPAGAANTVGTRAAGPDVKTAPTPEGRQKLEGLIEVSVDFHGDAPEKIVDVLRSAGAKFVRTK</sequence>
<dbReference type="AlphaFoldDB" id="A0A0R3C898"/>
<keyword evidence="4" id="KW-1185">Reference proteome</keyword>
<evidence type="ECO:0000313" key="2">
    <source>
        <dbReference type="EMBL" id="MEY9475017.1"/>
    </source>
</evidence>
<dbReference type="STRING" id="108015.GA0061099_1005172"/>
<reference evidence="2 4" key="2">
    <citation type="submission" date="2024-07" db="EMBL/GenBank/DDBJ databases">
        <title>Genomic Encyclopedia of Type Strains, Phase V (KMG-V): Genome sequencing to study the core and pangenomes of soil and plant-associated prokaryotes.</title>
        <authorList>
            <person name="Whitman W."/>
        </authorList>
    </citation>
    <scope>NUCLEOTIDE SEQUENCE [LARGE SCALE GENOMIC DNA]</scope>
    <source>
        <strain evidence="2 4">USDA 222</strain>
    </source>
</reference>
<reference evidence="1 3" key="1">
    <citation type="submission" date="2015-09" db="EMBL/GenBank/DDBJ databases">
        <title>Draft Genome Sequence of the Strain BR 3267 (Bradyrhizobium yuanmingense) recommended as inoculant for cowpea in Brazil.</title>
        <authorList>
            <person name="Simoes-Araujo J.L."/>
            <person name="Zilli J.E."/>
        </authorList>
    </citation>
    <scope>NUCLEOTIDE SEQUENCE [LARGE SCALE GENOMIC DNA]</scope>
    <source>
        <strain evidence="1 3">BR3267</strain>
    </source>
</reference>
<dbReference type="OrthoDB" id="7271438at2"/>
<comment type="caution">
    <text evidence="1">The sequence shown here is derived from an EMBL/GenBank/DDBJ whole genome shotgun (WGS) entry which is preliminary data.</text>
</comment>
<accession>A0A0R3C898</accession>
<organism evidence="1 3">
    <name type="scientific">Bradyrhizobium yuanmingense</name>
    <dbReference type="NCBI Taxonomy" id="108015"/>
    <lineage>
        <taxon>Bacteria</taxon>
        <taxon>Pseudomonadati</taxon>
        <taxon>Pseudomonadota</taxon>
        <taxon>Alphaproteobacteria</taxon>
        <taxon>Hyphomicrobiales</taxon>
        <taxon>Nitrobacteraceae</taxon>
        <taxon>Bradyrhizobium</taxon>
    </lineage>
</organism>
<evidence type="ECO:0000313" key="4">
    <source>
        <dbReference type="Proteomes" id="UP001565474"/>
    </source>
</evidence>
<proteinExistence type="predicted"/>
<dbReference type="GeneID" id="93177383"/>
<dbReference type="EMBL" id="LJYF01000031">
    <property type="protein sequence ID" value="KRP92620.1"/>
    <property type="molecule type" value="Genomic_DNA"/>
</dbReference>
<name>A0A0R3C898_9BRAD</name>
<dbReference type="EMBL" id="JBGBZN010000002">
    <property type="protein sequence ID" value="MEY9475017.1"/>
    <property type="molecule type" value="Genomic_DNA"/>
</dbReference>
<evidence type="ECO:0000313" key="3">
    <source>
        <dbReference type="Proteomes" id="UP000051380"/>
    </source>
</evidence>
<protein>
    <submittedName>
        <fullName evidence="1">Uncharacterized protein</fullName>
    </submittedName>
</protein>
<dbReference type="RefSeq" id="WP_035999192.1">
    <property type="nucleotide sequence ID" value="NZ_CP104173.1"/>
</dbReference>
<dbReference type="Proteomes" id="UP000051380">
    <property type="component" value="Unassembled WGS sequence"/>
</dbReference>
<dbReference type="Proteomes" id="UP001565474">
    <property type="component" value="Unassembled WGS sequence"/>
</dbReference>